<dbReference type="PANTHER" id="PTHR24107">
    <property type="entry name" value="YNEIN REGULATORY COMPLEX SUBUNIT 5"/>
    <property type="match status" value="1"/>
</dbReference>
<comment type="subcellular location">
    <subcellularLocation>
        <location evidence="1">Cytoplasm</location>
        <location evidence="1">Cytoskeleton</location>
    </subcellularLocation>
</comment>
<accession>A0A9D4SSZ2</accession>
<dbReference type="SUPFAM" id="SSF52047">
    <property type="entry name" value="RNI-like"/>
    <property type="match status" value="3"/>
</dbReference>
<dbReference type="Gene3D" id="3.80.10.10">
    <property type="entry name" value="Ribonuclease Inhibitor"/>
    <property type="match status" value="3"/>
</dbReference>
<gene>
    <name evidence="4" type="ORF">HPB52_017984</name>
</gene>
<dbReference type="VEuPathDB" id="VectorBase:RSAN_048320"/>
<protein>
    <submittedName>
        <fullName evidence="4">Uncharacterized protein</fullName>
    </submittedName>
</protein>
<sequence>MDELFRQRKQPSIATLADGGDTRDVVEREGVDHYRPPCTAYRDQVCQINNFLPNCNELLFDIGLELREQRGGSLSLTSIEISDASLTPTPGPDSYRATPFLRWLLKTHVCISSLELIDNCLKSHSEIILSELPEHSLLKKLTLTCYEDDAVHTHTATVLPRLRSLEVLNCFVMCRSSDALVGAVSALLRTTTCLRSLVYHATDDKSQPPKSFIDALANNSSLKSLELVTYWTTDEPPGHLGEYVKSNRILTSLSVCGLDVDRAELLLEESLVHNSTLSTLQTLNVCGGERTVGFLTRLLGECDNLKELDISGVRAPFVKISEATLTRCAEALAKNEALEVLKLPYSLWHPNNWIAFFALLPINGHLKKLEVTAKYTGDYGTFPPVLEALAKTNTSTHVTFGHYLHGYGIKFMHFRVFSSIALSGEESVQVDALQLLPALDHITFLSLELYEASERVFSALAKYIRETTVLRKLRLTVTKLFQTQTAAFPAHTAASFCWKFLFESMSANTSVSDLDIFSNGNFQYNDHLTRIIGLSRYISRVSFFLNARDGTATDFVFLLSEAIGDNYSLLNFDLYNSQVGVEAKRSLFTIRETTRRNSGLVERAAAFNTTTRLDRYTATALEKVSRSPALLRELAKREGIAARQVASLIRSRLSSVEGLNDFMRLTGVVKECVTCSPRVVGSGMQLQDLSNDCWRLVQSDKRARMIHRRNAMENLPRESEQQLALSAFEERGDASAIAGRAEVDRYRPPCTAVNDQVCQLNNCLSYCNKLLFDSGLQLREQRGGSLSLVSIRVNLMPRPGPDSSRATAFLRWLLKTHVCITALELSDDSVKSHSKLVLQELPDNNQTKNLTLHLFDDVSTIKKFTLHLFDDVNTHSHLETHLPRLRNLEVLSCSAGRSNFNVVACPRTDVVAAVSALLRTTKCLTSLALHGCFGSRQPPQTLMDALSANSTLKWLDMETEWETAEPPGPLGEYVRRNGLLTSLTVSGRDADRRNLLLEETLVLNRTLSTLLVLNLCGGENSVRFFTRILEQCCTLRKHYLGMSRVPYKHISEARMTRCAESLAQHQTLEDLTLSYCLWHPNNWIAFFASLSRNKRLKKLEVHHGGTQDYPTFPPVLEALAQTNSSIRVSFGLYIPGVGVNLMDYNVFSRIRLSGDESVQVDALQRLLFLDHFTSLTLDVYGAGQRLFSALAKYIRETAALRELSLGVTDPFNTANNTATSTCWTLLFGSLSANKSIAQVGIFSNGNFQYNDHLTRAIGHSKYISRVSFLDNSGFGDATDFVSLLSEAIGDNYNLLKVNLGSTKLGVEAKRRFFTVQETARRNCGLVERAAAFKRTTPLDW</sequence>
<dbReference type="InterPro" id="IPR052410">
    <property type="entry name" value="DRC5"/>
</dbReference>
<dbReference type="GO" id="GO:0005856">
    <property type="term" value="C:cytoskeleton"/>
    <property type="evidence" value="ECO:0007669"/>
    <property type="project" value="UniProtKB-SubCell"/>
</dbReference>
<evidence type="ECO:0000256" key="1">
    <source>
        <dbReference type="ARBA" id="ARBA00004245"/>
    </source>
</evidence>
<comment type="caution">
    <text evidence="4">The sequence shown here is derived from an EMBL/GenBank/DDBJ whole genome shotgun (WGS) entry which is preliminary data.</text>
</comment>
<reference evidence="4" key="2">
    <citation type="submission" date="2021-09" db="EMBL/GenBank/DDBJ databases">
        <authorList>
            <person name="Jia N."/>
            <person name="Wang J."/>
            <person name="Shi W."/>
            <person name="Du L."/>
            <person name="Sun Y."/>
            <person name="Zhan W."/>
            <person name="Jiang J."/>
            <person name="Wang Q."/>
            <person name="Zhang B."/>
            <person name="Ji P."/>
            <person name="Sakyi L.B."/>
            <person name="Cui X."/>
            <person name="Yuan T."/>
            <person name="Jiang B."/>
            <person name="Yang W."/>
            <person name="Lam T.T.-Y."/>
            <person name="Chang Q."/>
            <person name="Ding S."/>
            <person name="Wang X."/>
            <person name="Zhu J."/>
            <person name="Ruan X."/>
            <person name="Zhao L."/>
            <person name="Wei J."/>
            <person name="Que T."/>
            <person name="Du C."/>
            <person name="Cheng J."/>
            <person name="Dai P."/>
            <person name="Han X."/>
            <person name="Huang E."/>
            <person name="Gao Y."/>
            <person name="Liu J."/>
            <person name="Shao H."/>
            <person name="Ye R."/>
            <person name="Li L."/>
            <person name="Wei W."/>
            <person name="Wang X."/>
            <person name="Wang C."/>
            <person name="Huo Q."/>
            <person name="Li W."/>
            <person name="Guo W."/>
            <person name="Chen H."/>
            <person name="Chen S."/>
            <person name="Zhou L."/>
            <person name="Zhou L."/>
            <person name="Ni X."/>
            <person name="Tian J."/>
            <person name="Zhou Y."/>
            <person name="Sheng Y."/>
            <person name="Liu T."/>
            <person name="Pan Y."/>
            <person name="Xia L."/>
            <person name="Li J."/>
            <person name="Zhao F."/>
            <person name="Cao W."/>
        </authorList>
    </citation>
    <scope>NUCLEOTIDE SEQUENCE</scope>
    <source>
        <strain evidence="4">Rsan-2018</strain>
        <tissue evidence="4">Larvae</tissue>
    </source>
</reference>
<keyword evidence="5" id="KW-1185">Reference proteome</keyword>
<name>A0A9D4SSZ2_RHISA</name>
<evidence type="ECO:0000313" key="4">
    <source>
        <dbReference type="EMBL" id="KAH7944291.1"/>
    </source>
</evidence>
<proteinExistence type="predicted"/>
<evidence type="ECO:0000256" key="2">
    <source>
        <dbReference type="ARBA" id="ARBA00022490"/>
    </source>
</evidence>
<organism evidence="4 5">
    <name type="scientific">Rhipicephalus sanguineus</name>
    <name type="common">Brown dog tick</name>
    <name type="synonym">Ixodes sanguineus</name>
    <dbReference type="NCBI Taxonomy" id="34632"/>
    <lineage>
        <taxon>Eukaryota</taxon>
        <taxon>Metazoa</taxon>
        <taxon>Ecdysozoa</taxon>
        <taxon>Arthropoda</taxon>
        <taxon>Chelicerata</taxon>
        <taxon>Arachnida</taxon>
        <taxon>Acari</taxon>
        <taxon>Parasitiformes</taxon>
        <taxon>Ixodida</taxon>
        <taxon>Ixodoidea</taxon>
        <taxon>Ixodidae</taxon>
        <taxon>Rhipicephalinae</taxon>
        <taxon>Rhipicephalus</taxon>
        <taxon>Rhipicephalus</taxon>
    </lineage>
</organism>
<keyword evidence="3" id="KW-0206">Cytoskeleton</keyword>
<keyword evidence="2" id="KW-0963">Cytoplasm</keyword>
<dbReference type="InterPro" id="IPR032675">
    <property type="entry name" value="LRR_dom_sf"/>
</dbReference>
<evidence type="ECO:0000313" key="5">
    <source>
        <dbReference type="Proteomes" id="UP000821837"/>
    </source>
</evidence>
<evidence type="ECO:0000256" key="3">
    <source>
        <dbReference type="ARBA" id="ARBA00023212"/>
    </source>
</evidence>
<dbReference type="PANTHER" id="PTHR24107:SF2">
    <property type="entry name" value="NLR FAMILY CARD DOMAIN CONTAINING 3"/>
    <property type="match status" value="1"/>
</dbReference>
<dbReference type="Proteomes" id="UP000821837">
    <property type="component" value="Unassembled WGS sequence"/>
</dbReference>
<dbReference type="EMBL" id="JABSTV010001253">
    <property type="protein sequence ID" value="KAH7944291.1"/>
    <property type="molecule type" value="Genomic_DNA"/>
</dbReference>
<reference evidence="4" key="1">
    <citation type="journal article" date="2020" name="Cell">
        <title>Large-Scale Comparative Analyses of Tick Genomes Elucidate Their Genetic Diversity and Vector Capacities.</title>
        <authorList>
            <consortium name="Tick Genome and Microbiome Consortium (TIGMIC)"/>
            <person name="Jia N."/>
            <person name="Wang J."/>
            <person name="Shi W."/>
            <person name="Du L."/>
            <person name="Sun Y."/>
            <person name="Zhan W."/>
            <person name="Jiang J.F."/>
            <person name="Wang Q."/>
            <person name="Zhang B."/>
            <person name="Ji P."/>
            <person name="Bell-Sakyi L."/>
            <person name="Cui X.M."/>
            <person name="Yuan T.T."/>
            <person name="Jiang B.G."/>
            <person name="Yang W.F."/>
            <person name="Lam T.T."/>
            <person name="Chang Q.C."/>
            <person name="Ding S.J."/>
            <person name="Wang X.J."/>
            <person name="Zhu J.G."/>
            <person name="Ruan X.D."/>
            <person name="Zhao L."/>
            <person name="Wei J.T."/>
            <person name="Ye R.Z."/>
            <person name="Que T.C."/>
            <person name="Du C.H."/>
            <person name="Zhou Y.H."/>
            <person name="Cheng J.X."/>
            <person name="Dai P.F."/>
            <person name="Guo W.B."/>
            <person name="Han X.H."/>
            <person name="Huang E.J."/>
            <person name="Li L.F."/>
            <person name="Wei W."/>
            <person name="Gao Y.C."/>
            <person name="Liu J.Z."/>
            <person name="Shao H.Z."/>
            <person name="Wang X."/>
            <person name="Wang C.C."/>
            <person name="Yang T.C."/>
            <person name="Huo Q.B."/>
            <person name="Li W."/>
            <person name="Chen H.Y."/>
            <person name="Chen S.E."/>
            <person name="Zhou L.G."/>
            <person name="Ni X.B."/>
            <person name="Tian J.H."/>
            <person name="Sheng Y."/>
            <person name="Liu T."/>
            <person name="Pan Y.S."/>
            <person name="Xia L.Y."/>
            <person name="Li J."/>
            <person name="Zhao F."/>
            <person name="Cao W.C."/>
        </authorList>
    </citation>
    <scope>NUCLEOTIDE SEQUENCE</scope>
    <source>
        <strain evidence="4">Rsan-2018</strain>
    </source>
</reference>